<evidence type="ECO:0000256" key="1">
    <source>
        <dbReference type="SAM" id="MobiDB-lite"/>
    </source>
</evidence>
<feature type="region of interest" description="Disordered" evidence="1">
    <location>
        <begin position="1"/>
        <end position="70"/>
    </location>
</feature>
<evidence type="ECO:0000313" key="3">
    <source>
        <dbReference type="Proteomes" id="UP000075515"/>
    </source>
</evidence>
<evidence type="ECO:0000313" key="2">
    <source>
        <dbReference type="EMBL" id="KYF83859.1"/>
    </source>
</evidence>
<feature type="compositionally biased region" description="Basic and acidic residues" evidence="1">
    <location>
        <begin position="13"/>
        <end position="37"/>
    </location>
</feature>
<reference evidence="2 3" key="1">
    <citation type="submission" date="2014-02" db="EMBL/GenBank/DDBJ databases">
        <title>The small core and large imbalanced accessory genome model reveals a collaborative survival strategy of Sorangium cellulosum strains in nature.</title>
        <authorList>
            <person name="Han K."/>
            <person name="Peng R."/>
            <person name="Blom J."/>
            <person name="Li Y.-Z."/>
        </authorList>
    </citation>
    <scope>NUCLEOTIDE SEQUENCE [LARGE SCALE GENOMIC DNA]</scope>
    <source>
        <strain evidence="2 3">So0149</strain>
    </source>
</reference>
<comment type="caution">
    <text evidence="2">The sequence shown here is derived from an EMBL/GenBank/DDBJ whole genome shotgun (WGS) entry which is preliminary data.</text>
</comment>
<dbReference type="AlphaFoldDB" id="A0A150RUD1"/>
<protein>
    <submittedName>
        <fullName evidence="2">Uncharacterized protein</fullName>
    </submittedName>
</protein>
<gene>
    <name evidence="2" type="ORF">BE18_35075</name>
</gene>
<feature type="compositionally biased region" description="Basic and acidic residues" evidence="1">
    <location>
        <begin position="55"/>
        <end position="70"/>
    </location>
</feature>
<name>A0A150RUD1_SORCE</name>
<sequence length="102" mass="11468">MGGHEASAALSSGDDRGHPQLRRELPLRRHREPAPRRSERRRQIQAPQRALRRPRVPESRLPSDRSSLEMLGEHDGIRLTRAFQPGPVEPVADLTVASRSIA</sequence>
<proteinExistence type="predicted"/>
<dbReference type="EMBL" id="JEMC01003057">
    <property type="protein sequence ID" value="KYF83859.1"/>
    <property type="molecule type" value="Genomic_DNA"/>
</dbReference>
<organism evidence="2 3">
    <name type="scientific">Sorangium cellulosum</name>
    <name type="common">Polyangium cellulosum</name>
    <dbReference type="NCBI Taxonomy" id="56"/>
    <lineage>
        <taxon>Bacteria</taxon>
        <taxon>Pseudomonadati</taxon>
        <taxon>Myxococcota</taxon>
        <taxon>Polyangia</taxon>
        <taxon>Polyangiales</taxon>
        <taxon>Polyangiaceae</taxon>
        <taxon>Sorangium</taxon>
    </lineage>
</organism>
<accession>A0A150RUD1</accession>
<dbReference type="Proteomes" id="UP000075515">
    <property type="component" value="Unassembled WGS sequence"/>
</dbReference>